<dbReference type="Proteomes" id="UP000887566">
    <property type="component" value="Unplaced"/>
</dbReference>
<evidence type="ECO:0000256" key="5">
    <source>
        <dbReference type="ARBA" id="ARBA00022833"/>
    </source>
</evidence>
<evidence type="ECO:0000256" key="3">
    <source>
        <dbReference type="ARBA" id="ARBA00022723"/>
    </source>
</evidence>
<keyword evidence="5" id="KW-0862">Zinc</keyword>
<keyword evidence="4" id="KW-0378">Hydrolase</keyword>
<name>A0A914VSA1_9BILA</name>
<dbReference type="SUPFAM" id="SSF74650">
    <property type="entry name" value="Galactose mutarotase-like"/>
    <property type="match status" value="1"/>
</dbReference>
<dbReference type="SMART" id="SM00872">
    <property type="entry name" value="Alpha-mann_mid"/>
    <property type="match status" value="1"/>
</dbReference>
<dbReference type="Pfam" id="PF01074">
    <property type="entry name" value="Glyco_hydro_38N"/>
    <property type="match status" value="1"/>
</dbReference>
<comment type="cofactor">
    <cofactor evidence="1">
        <name>Zn(2+)</name>
        <dbReference type="ChEBI" id="CHEBI:29105"/>
    </cofactor>
</comment>
<dbReference type="Gene3D" id="2.60.40.1180">
    <property type="entry name" value="Golgi alpha-mannosidase II"/>
    <property type="match status" value="1"/>
</dbReference>
<dbReference type="InterPro" id="IPR013780">
    <property type="entry name" value="Glyco_hydro_b"/>
</dbReference>
<dbReference type="Gene3D" id="2.70.98.30">
    <property type="entry name" value="Golgi alpha-mannosidase II, domain 4"/>
    <property type="match status" value="2"/>
</dbReference>
<evidence type="ECO:0000256" key="4">
    <source>
        <dbReference type="ARBA" id="ARBA00022801"/>
    </source>
</evidence>
<organism evidence="8 9">
    <name type="scientific">Plectus sambesii</name>
    <dbReference type="NCBI Taxonomy" id="2011161"/>
    <lineage>
        <taxon>Eukaryota</taxon>
        <taxon>Metazoa</taxon>
        <taxon>Ecdysozoa</taxon>
        <taxon>Nematoda</taxon>
        <taxon>Chromadorea</taxon>
        <taxon>Plectida</taxon>
        <taxon>Plectina</taxon>
        <taxon>Plectoidea</taxon>
        <taxon>Plectidae</taxon>
        <taxon>Plectus</taxon>
    </lineage>
</organism>
<evidence type="ECO:0000313" key="8">
    <source>
        <dbReference type="Proteomes" id="UP000887566"/>
    </source>
</evidence>
<keyword evidence="6" id="KW-0326">Glycosidase</keyword>
<feature type="domain" description="Glycoside hydrolase family 38 central" evidence="7">
    <location>
        <begin position="405"/>
        <end position="480"/>
    </location>
</feature>
<reference evidence="9" key="1">
    <citation type="submission" date="2022-11" db="UniProtKB">
        <authorList>
            <consortium name="WormBaseParasite"/>
        </authorList>
    </citation>
    <scope>IDENTIFICATION</scope>
</reference>
<dbReference type="GO" id="GO:0046872">
    <property type="term" value="F:metal ion binding"/>
    <property type="evidence" value="ECO:0007669"/>
    <property type="project" value="UniProtKB-KW"/>
</dbReference>
<evidence type="ECO:0000256" key="6">
    <source>
        <dbReference type="ARBA" id="ARBA00023295"/>
    </source>
</evidence>
<dbReference type="GO" id="GO:0004559">
    <property type="term" value="F:alpha-mannosidase activity"/>
    <property type="evidence" value="ECO:0007669"/>
    <property type="project" value="InterPro"/>
</dbReference>
<dbReference type="InterPro" id="IPR015341">
    <property type="entry name" value="Glyco_hydro_38_cen"/>
</dbReference>
<dbReference type="InterPro" id="IPR011013">
    <property type="entry name" value="Gal_mutarotase_sf_dom"/>
</dbReference>
<dbReference type="WBParaSite" id="PSAMB.scaffold2314size23926.g17296.t1">
    <property type="protein sequence ID" value="PSAMB.scaffold2314size23926.g17296.t1"/>
    <property type="gene ID" value="PSAMB.scaffold2314size23926.g17296"/>
</dbReference>
<dbReference type="PANTHER" id="PTHR11607:SF3">
    <property type="entry name" value="LYSOSOMAL ALPHA-MANNOSIDASE"/>
    <property type="match status" value="1"/>
</dbReference>
<dbReference type="InterPro" id="IPR011330">
    <property type="entry name" value="Glyco_hydro/deAcase_b/a-brl"/>
</dbReference>
<dbReference type="InterPro" id="IPR000602">
    <property type="entry name" value="Glyco_hydro_38_N"/>
</dbReference>
<evidence type="ECO:0000313" key="9">
    <source>
        <dbReference type="WBParaSite" id="PSAMB.scaffold2314size23926.g17296.t1"/>
    </source>
</evidence>
<dbReference type="GO" id="GO:0006013">
    <property type="term" value="P:mannose metabolic process"/>
    <property type="evidence" value="ECO:0007669"/>
    <property type="project" value="InterPro"/>
</dbReference>
<dbReference type="Gene3D" id="1.20.1270.50">
    <property type="entry name" value="Glycoside hydrolase family 38, central domain"/>
    <property type="match status" value="1"/>
</dbReference>
<dbReference type="AlphaFoldDB" id="A0A914VSA1"/>
<accession>A0A914VSA1</accession>
<dbReference type="GO" id="GO:0006491">
    <property type="term" value="P:N-glycan processing"/>
    <property type="evidence" value="ECO:0007669"/>
    <property type="project" value="TreeGrafter"/>
</dbReference>
<proteinExistence type="inferred from homology"/>
<keyword evidence="3" id="KW-0479">Metal-binding</keyword>
<dbReference type="SUPFAM" id="SSF88688">
    <property type="entry name" value="Families 57/38 glycoside transferase middle domain"/>
    <property type="match status" value="1"/>
</dbReference>
<dbReference type="InterPro" id="IPR037094">
    <property type="entry name" value="Glyco_hydro_38_cen_sf"/>
</dbReference>
<protein>
    <submittedName>
        <fullName evidence="9">Glycoside hydrolase family 38 central domain-containing protein</fullName>
    </submittedName>
</protein>
<dbReference type="InterPro" id="IPR028995">
    <property type="entry name" value="Glyco_hydro_57/38_cen_sf"/>
</dbReference>
<evidence type="ECO:0000256" key="2">
    <source>
        <dbReference type="ARBA" id="ARBA00009792"/>
    </source>
</evidence>
<dbReference type="InterPro" id="IPR050843">
    <property type="entry name" value="Glycosyl_Hydrlase_38"/>
</dbReference>
<comment type="similarity">
    <text evidence="2">Belongs to the glycosyl hydrolase 38 family.</text>
</comment>
<dbReference type="GO" id="GO:0000139">
    <property type="term" value="C:Golgi membrane"/>
    <property type="evidence" value="ECO:0007669"/>
    <property type="project" value="TreeGrafter"/>
</dbReference>
<dbReference type="GO" id="GO:0030246">
    <property type="term" value="F:carbohydrate binding"/>
    <property type="evidence" value="ECO:0007669"/>
    <property type="project" value="InterPro"/>
</dbReference>
<evidence type="ECO:0000259" key="7">
    <source>
        <dbReference type="SMART" id="SM00872"/>
    </source>
</evidence>
<sequence>MTRRKLLFWTLTVLGTILIVIQNTSKDEVRSKSAHTQQISKPVCNSTNTNAVTDIRAAGHTFKTIASNLTYASSKTDFLNVFLLLHSHVDPGWLQTFDEYYEKKVQSILTLAVRYLNQEPSLRFIWSEMSFLEKWWQNFTQKQKSDLLKVINSGQFEMTGGAWVMTDEATPYYWATIDNLIEGHQFLASQLNVYPTTSWSVDPFGHGAMMPYLLNLAGIKKMAIGRINNVHKALMRDRQQLVFRWRQSWDKTGVYDNWVHTLPRTYYTTWNTCGPEREVCCKFAFGPSAMTECGSTEQVTANISELAEQLVENYRITAASYSSNALLVAVGGDFYMSEESDWTENIKQYGALMKHINSDPKKYAMKIQFGTLSNYFAAIGKPSNFPTLSGDFFPYTEDPNPSSFSWWTGYFTTRPYHKRLERIIQSQLRATDLLSAFAFNSGNWSHKSVKPRRDLALFQHHDAITGTSKAYVMDDYLKRLLNSLHSMRVQANTLVDFLLHGKKTVANNEKTYFFSEMQNEAGSNENELPVPLIIPLHQKATIVVYNQLAQRHVQVVRITIRVPTIKVVRISDQAIITAQINPIIRSEDIVSDMYEIVFLVHSEPLSLTTYELQNVGHQPETTEMATIISDMLSTRLKKFHGFSCKLSGSKQLMLANEYISVSVDPSGYLQNVTIIGQDNGVALKMSFWSYTDSGGAYVFKPREVKKINDGMPAILISGSIVSEVTARFSGQLSQVMSLFNSAGTLGRGIHITLRPNMESAITSEKKGRLEVMIDRSVPNDDGKGLGANEASLSRPSELKYFLIIESTIVDSPQLQSIAYHSRATQLSLEQLLYPPILFVATGRPNSKSQFVEQY</sequence>
<keyword evidence="8" id="KW-1185">Reference proteome</keyword>
<dbReference type="PANTHER" id="PTHR11607">
    <property type="entry name" value="ALPHA-MANNOSIDASE"/>
    <property type="match status" value="1"/>
</dbReference>
<dbReference type="SUPFAM" id="SSF88713">
    <property type="entry name" value="Glycoside hydrolase/deacetylase"/>
    <property type="match status" value="1"/>
</dbReference>
<dbReference type="Gene3D" id="3.20.110.10">
    <property type="entry name" value="Glycoside hydrolase 38, N terminal domain"/>
    <property type="match status" value="1"/>
</dbReference>
<dbReference type="InterPro" id="IPR027291">
    <property type="entry name" value="Glyco_hydro_38_N_sf"/>
</dbReference>
<dbReference type="Pfam" id="PF09261">
    <property type="entry name" value="Alpha-mann_mid"/>
    <property type="match status" value="1"/>
</dbReference>
<evidence type="ECO:0000256" key="1">
    <source>
        <dbReference type="ARBA" id="ARBA00001947"/>
    </source>
</evidence>